<sequence>IGIYISHVSVFFLPSAPLFFFGIHTICRCTSFAWEMFTTSYVVGYILIHNTPIRCFDGHMGSPMCIAKVERSTFNKPFDGPAY</sequence>
<keyword evidence="2" id="KW-1185">Reference proteome</keyword>
<gene>
    <name evidence="1" type="ORF">HYPSUDRAFT_46933</name>
</gene>
<dbReference type="Proteomes" id="UP000054270">
    <property type="component" value="Unassembled WGS sequence"/>
</dbReference>
<organism evidence="1 2">
    <name type="scientific">Hypholoma sublateritium (strain FD-334 SS-4)</name>
    <dbReference type="NCBI Taxonomy" id="945553"/>
    <lineage>
        <taxon>Eukaryota</taxon>
        <taxon>Fungi</taxon>
        <taxon>Dikarya</taxon>
        <taxon>Basidiomycota</taxon>
        <taxon>Agaricomycotina</taxon>
        <taxon>Agaricomycetes</taxon>
        <taxon>Agaricomycetidae</taxon>
        <taxon>Agaricales</taxon>
        <taxon>Agaricineae</taxon>
        <taxon>Strophariaceae</taxon>
        <taxon>Hypholoma</taxon>
    </lineage>
</organism>
<accession>A0A0D2P956</accession>
<proteinExistence type="predicted"/>
<reference evidence="2" key="1">
    <citation type="submission" date="2014-04" db="EMBL/GenBank/DDBJ databases">
        <title>Evolutionary Origins and Diversification of the Mycorrhizal Mutualists.</title>
        <authorList>
            <consortium name="DOE Joint Genome Institute"/>
            <consortium name="Mycorrhizal Genomics Consortium"/>
            <person name="Kohler A."/>
            <person name="Kuo A."/>
            <person name="Nagy L.G."/>
            <person name="Floudas D."/>
            <person name="Copeland A."/>
            <person name="Barry K.W."/>
            <person name="Cichocki N."/>
            <person name="Veneault-Fourrey C."/>
            <person name="LaButti K."/>
            <person name="Lindquist E.A."/>
            <person name="Lipzen A."/>
            <person name="Lundell T."/>
            <person name="Morin E."/>
            <person name="Murat C."/>
            <person name="Riley R."/>
            <person name="Ohm R."/>
            <person name="Sun H."/>
            <person name="Tunlid A."/>
            <person name="Henrissat B."/>
            <person name="Grigoriev I.V."/>
            <person name="Hibbett D.S."/>
            <person name="Martin F."/>
        </authorList>
    </citation>
    <scope>NUCLEOTIDE SEQUENCE [LARGE SCALE GENOMIC DNA]</scope>
    <source>
        <strain evidence="2">FD-334 SS-4</strain>
    </source>
</reference>
<evidence type="ECO:0000313" key="2">
    <source>
        <dbReference type="Proteomes" id="UP000054270"/>
    </source>
</evidence>
<dbReference type="AlphaFoldDB" id="A0A0D2P956"/>
<evidence type="ECO:0000313" key="1">
    <source>
        <dbReference type="EMBL" id="KJA16890.1"/>
    </source>
</evidence>
<name>A0A0D2P956_HYPSF</name>
<dbReference type="EMBL" id="KN817613">
    <property type="protein sequence ID" value="KJA16890.1"/>
    <property type="molecule type" value="Genomic_DNA"/>
</dbReference>
<protein>
    <submittedName>
        <fullName evidence="1">Uncharacterized protein</fullName>
    </submittedName>
</protein>
<feature type="non-terminal residue" evidence="1">
    <location>
        <position position="1"/>
    </location>
</feature>